<comment type="cofactor">
    <cofactor evidence="1">
        <name>[4Fe-4S] cluster</name>
        <dbReference type="ChEBI" id="CHEBI:49883"/>
    </cofactor>
</comment>
<name>A0A8S1XQB4_9CILI</name>
<evidence type="ECO:0000256" key="7">
    <source>
        <dbReference type="ARBA" id="ARBA00022840"/>
    </source>
</evidence>
<reference evidence="11" key="1">
    <citation type="submission" date="2021-01" db="EMBL/GenBank/DDBJ databases">
        <authorList>
            <consortium name="Genoscope - CEA"/>
            <person name="William W."/>
        </authorList>
    </citation>
    <scope>NUCLEOTIDE SEQUENCE</scope>
</reference>
<dbReference type="GO" id="GO:0016787">
    <property type="term" value="F:hydrolase activity"/>
    <property type="evidence" value="ECO:0007669"/>
    <property type="project" value="UniProtKB-KW"/>
</dbReference>
<evidence type="ECO:0000313" key="12">
    <source>
        <dbReference type="Proteomes" id="UP000689195"/>
    </source>
</evidence>
<dbReference type="PANTHER" id="PTHR36531:SF6">
    <property type="entry name" value="DNA REPLICATION ATP-DEPENDENT HELICASE_NUCLEASE DNA2"/>
    <property type="match status" value="1"/>
</dbReference>
<evidence type="ECO:0000256" key="4">
    <source>
        <dbReference type="ARBA" id="ARBA00022741"/>
    </source>
</evidence>
<protein>
    <recommendedName>
        <fullName evidence="10">DNA replication factor Dna2 N-terminal domain-containing protein</fullName>
    </recommendedName>
</protein>
<dbReference type="PANTHER" id="PTHR36531">
    <property type="entry name" value="CRISPR-ASSOCIATED EXONUCLEASE CAS4"/>
    <property type="match status" value="1"/>
</dbReference>
<sequence length="897" mass="107112">MFKQSTNKNVEFEEVLKEENRPTKKLAQQSKQQIVNRENLINNSNQITINNQNLIVKDVLKSNEIQKNQYVLSILEKAKKIQESNFLLIIASEKLNFRNDEKNIEIFLFDHYYNLNKIKKGMQIRLNGDFIDSRAIIFTKDIQNNNSFTLEPEKLISPTTLNSLTFCRRKQFIKDFFQNQCFGTTIEMLGGKIIHEFCQDIIKNLQKYNSLFENIEVLDKLQNELNQIQLDQIPQSFMEPISLLYQKYLSEFYYLEKKTITAMIIFILPSCVNTLRWIQQYIINQQSINIKQQYTQDVYQIYILRWVSNEQKLSSSIYGFNGFPDIVVEVKFRKNFQQFQNCFIPLELKTGKKSENYEQQVQTYLLLMNNFYKQNSQFGLLVYLKEFEHSIVTCNQKEINELFFHRNLYITESYMFEKPMNCYSKLPDLKDELQNDRQVNKCNKCEYKSICYGLNILTEQSELTLQIPYYDQVNQQLQQKSKDYLNEMLKNLRLEEQTSNIPQAIYIIQETKAHQDGIQIILQSKNYYLKQQANQILQQCLQDIKNKQQKLFCIRLQHNVKYTLQKAWLSKGFQIINLIEDQSDQEEHNVDDLNFDYAIRLQIVLENELINQSENHLQIYDEFIYKNSSKHFFKHHKFIIFELAINKDFYQRKKEILIFGMEPIFKPITEIDDNQKYAFAILKEKFQNSLNQYQIKAIELCLLAQDFALIQGQYGKKRMLSHLLFLLGYTNKKVLYYAADQQVIDEQIIDYIQTFPNESEWVLRLQGKHDKVPENLQQYTFNFEQFTNLTEIENKLEEKHFYFSTCQYCTDILQSQSFDYCIVDQSTKITEPQCISCILKSKVFILLEDQEQQQPLIKSQKAKQLKISLFQRLSQQFKNVGCQQELEFSFEEFEDLI</sequence>
<dbReference type="GO" id="GO:0005524">
    <property type="term" value="F:ATP binding"/>
    <property type="evidence" value="ECO:0007669"/>
    <property type="project" value="UniProtKB-KW"/>
</dbReference>
<keyword evidence="5" id="KW-0378">Hydrolase</keyword>
<keyword evidence="12" id="KW-1185">Reference proteome</keyword>
<evidence type="ECO:0000256" key="9">
    <source>
        <dbReference type="ARBA" id="ARBA00023014"/>
    </source>
</evidence>
<organism evidence="11 12">
    <name type="scientific">Paramecium pentaurelia</name>
    <dbReference type="NCBI Taxonomy" id="43138"/>
    <lineage>
        <taxon>Eukaryota</taxon>
        <taxon>Sar</taxon>
        <taxon>Alveolata</taxon>
        <taxon>Ciliophora</taxon>
        <taxon>Intramacronucleata</taxon>
        <taxon>Oligohymenophorea</taxon>
        <taxon>Peniculida</taxon>
        <taxon>Parameciidae</taxon>
        <taxon>Paramecium</taxon>
    </lineage>
</organism>
<dbReference type="Proteomes" id="UP000689195">
    <property type="component" value="Unassembled WGS sequence"/>
</dbReference>
<evidence type="ECO:0000256" key="8">
    <source>
        <dbReference type="ARBA" id="ARBA00023004"/>
    </source>
</evidence>
<comment type="caution">
    <text evidence="11">The sequence shown here is derived from an EMBL/GenBank/DDBJ whole genome shotgun (WGS) entry which is preliminary data.</text>
</comment>
<accession>A0A8S1XQB4</accession>
<evidence type="ECO:0000256" key="6">
    <source>
        <dbReference type="ARBA" id="ARBA00022806"/>
    </source>
</evidence>
<dbReference type="AlphaFoldDB" id="A0A8S1XQB4"/>
<gene>
    <name evidence="11" type="ORF">PPENT_87.1.T1330100</name>
</gene>
<evidence type="ECO:0000256" key="3">
    <source>
        <dbReference type="ARBA" id="ARBA00022723"/>
    </source>
</evidence>
<dbReference type="InterPro" id="IPR051827">
    <property type="entry name" value="Cas4_exonuclease"/>
</dbReference>
<feature type="domain" description="DNA replication factor Dna2 N-terminal" evidence="10">
    <location>
        <begin position="99"/>
        <end position="330"/>
    </location>
</feature>
<keyword evidence="4" id="KW-0547">Nucleotide-binding</keyword>
<dbReference type="GO" id="GO:0004518">
    <property type="term" value="F:nuclease activity"/>
    <property type="evidence" value="ECO:0007669"/>
    <property type="project" value="UniProtKB-KW"/>
</dbReference>
<keyword evidence="9" id="KW-0411">Iron-sulfur</keyword>
<dbReference type="GO" id="GO:0046872">
    <property type="term" value="F:metal ion binding"/>
    <property type="evidence" value="ECO:0007669"/>
    <property type="project" value="UniProtKB-KW"/>
</dbReference>
<dbReference type="GO" id="GO:0004386">
    <property type="term" value="F:helicase activity"/>
    <property type="evidence" value="ECO:0007669"/>
    <property type="project" value="UniProtKB-KW"/>
</dbReference>
<keyword evidence="6" id="KW-0347">Helicase</keyword>
<evidence type="ECO:0000256" key="1">
    <source>
        <dbReference type="ARBA" id="ARBA00001966"/>
    </source>
</evidence>
<keyword evidence="2" id="KW-0540">Nuclease</keyword>
<dbReference type="OrthoDB" id="292855at2759"/>
<evidence type="ECO:0000259" key="10">
    <source>
        <dbReference type="Pfam" id="PF08696"/>
    </source>
</evidence>
<dbReference type="EMBL" id="CAJJDO010000133">
    <property type="protein sequence ID" value="CAD8203243.1"/>
    <property type="molecule type" value="Genomic_DNA"/>
</dbReference>
<evidence type="ECO:0000256" key="2">
    <source>
        <dbReference type="ARBA" id="ARBA00022722"/>
    </source>
</evidence>
<proteinExistence type="predicted"/>
<dbReference type="Pfam" id="PF08696">
    <property type="entry name" value="Dna2"/>
    <property type="match status" value="1"/>
</dbReference>
<evidence type="ECO:0000313" key="11">
    <source>
        <dbReference type="EMBL" id="CAD8203243.1"/>
    </source>
</evidence>
<evidence type="ECO:0000256" key="5">
    <source>
        <dbReference type="ARBA" id="ARBA00022801"/>
    </source>
</evidence>
<keyword evidence="8" id="KW-0408">Iron</keyword>
<dbReference type="GO" id="GO:0051536">
    <property type="term" value="F:iron-sulfur cluster binding"/>
    <property type="evidence" value="ECO:0007669"/>
    <property type="project" value="UniProtKB-KW"/>
</dbReference>
<keyword evidence="3" id="KW-0479">Metal-binding</keyword>
<keyword evidence="7" id="KW-0067">ATP-binding</keyword>
<dbReference type="InterPro" id="IPR014808">
    <property type="entry name" value="DNA_replication_fac_Dna2_N"/>
</dbReference>